<dbReference type="GO" id="GO:0005737">
    <property type="term" value="C:cytoplasm"/>
    <property type="evidence" value="ECO:0007669"/>
    <property type="project" value="UniProtKB-SubCell"/>
</dbReference>
<dbReference type="HAMAP" id="MF_01477">
    <property type="entry name" value="Iojap_RsfS"/>
    <property type="match status" value="1"/>
</dbReference>
<dbReference type="GO" id="GO:0017148">
    <property type="term" value="P:negative regulation of translation"/>
    <property type="evidence" value="ECO:0007669"/>
    <property type="project" value="UniProtKB-UniRule"/>
</dbReference>
<dbReference type="PANTHER" id="PTHR21043">
    <property type="entry name" value="IOJAP SUPERFAMILY ORTHOLOG"/>
    <property type="match status" value="1"/>
</dbReference>
<proteinExistence type="inferred from homology"/>
<name>A0A239SUW3_9STRE</name>
<evidence type="ECO:0000256" key="3">
    <source>
        <dbReference type="ARBA" id="ARBA00022491"/>
    </source>
</evidence>
<dbReference type="PANTHER" id="PTHR21043:SF0">
    <property type="entry name" value="MITOCHONDRIAL ASSEMBLY OF RIBOSOMAL LARGE SUBUNIT PROTEIN 1"/>
    <property type="match status" value="1"/>
</dbReference>
<keyword evidence="3 5" id="KW-0678">Repressor</keyword>
<dbReference type="GO" id="GO:0043023">
    <property type="term" value="F:ribosomal large subunit binding"/>
    <property type="evidence" value="ECO:0007669"/>
    <property type="project" value="TreeGrafter"/>
</dbReference>
<dbReference type="EMBL" id="LT906439">
    <property type="protein sequence ID" value="SNU89237.1"/>
    <property type="molecule type" value="Genomic_DNA"/>
</dbReference>
<dbReference type="GO" id="GO:0090071">
    <property type="term" value="P:negative regulation of ribosome biogenesis"/>
    <property type="evidence" value="ECO:0007669"/>
    <property type="project" value="UniProtKB-UniRule"/>
</dbReference>
<evidence type="ECO:0000256" key="5">
    <source>
        <dbReference type="HAMAP-Rule" id="MF_01477"/>
    </source>
</evidence>
<evidence type="ECO:0000313" key="6">
    <source>
        <dbReference type="EMBL" id="SNU89237.1"/>
    </source>
</evidence>
<evidence type="ECO:0000313" key="7">
    <source>
        <dbReference type="Proteomes" id="UP000215185"/>
    </source>
</evidence>
<evidence type="ECO:0000256" key="2">
    <source>
        <dbReference type="ARBA" id="ARBA00022490"/>
    </source>
</evidence>
<dbReference type="RefSeq" id="WP_018374252.1">
    <property type="nucleotide sequence ID" value="NZ_LT906439.1"/>
</dbReference>
<dbReference type="AlphaFoldDB" id="A0A239SUW3"/>
<dbReference type="InterPro" id="IPR043519">
    <property type="entry name" value="NT_sf"/>
</dbReference>
<dbReference type="STRING" id="1123308.GCA_000380085_01715"/>
<evidence type="ECO:0000256" key="4">
    <source>
        <dbReference type="ARBA" id="ARBA00022845"/>
    </source>
</evidence>
<dbReference type="OrthoDB" id="9793681at2"/>
<keyword evidence="2 5" id="KW-0963">Cytoplasm</keyword>
<comment type="similarity">
    <text evidence="1 5">Belongs to the Iojap/RsfS family.</text>
</comment>
<accession>A0A239SUW3</accession>
<evidence type="ECO:0000256" key="1">
    <source>
        <dbReference type="ARBA" id="ARBA00010574"/>
    </source>
</evidence>
<dbReference type="FunFam" id="3.30.460.10:FF:000015">
    <property type="entry name" value="Ribosomal silencing factor RsfS"/>
    <property type="match status" value="1"/>
</dbReference>
<sequence>MKELELVELVVKAADDKRAEDIVVLSVAEMTSLTDYFVVVSAMNSRQLEAIADNIREQVKLAGGDASRIEGDANSGWVLLDLGSVVVHVFSEEMRAHYNFEKLWHQAESLETAGFLAENQ</sequence>
<dbReference type="GO" id="GO:0042256">
    <property type="term" value="P:cytosolic ribosome assembly"/>
    <property type="evidence" value="ECO:0007669"/>
    <property type="project" value="UniProtKB-UniRule"/>
</dbReference>
<protein>
    <recommendedName>
        <fullName evidence="5">Ribosomal silencing factor RsfS</fullName>
    </recommendedName>
</protein>
<reference evidence="6 7" key="1">
    <citation type="submission" date="2017-06" db="EMBL/GenBank/DDBJ databases">
        <authorList>
            <consortium name="Pathogen Informatics"/>
        </authorList>
    </citation>
    <scope>NUCLEOTIDE SEQUENCE [LARGE SCALE GENOMIC DNA]</scope>
    <source>
        <strain evidence="6 7">NCTC13788</strain>
    </source>
</reference>
<dbReference type="eggNOG" id="COG0799">
    <property type="taxonomic scope" value="Bacteria"/>
</dbReference>
<organism evidence="6 7">
    <name type="scientific">Streptococcus merionis</name>
    <dbReference type="NCBI Taxonomy" id="400065"/>
    <lineage>
        <taxon>Bacteria</taxon>
        <taxon>Bacillati</taxon>
        <taxon>Bacillota</taxon>
        <taxon>Bacilli</taxon>
        <taxon>Lactobacillales</taxon>
        <taxon>Streptococcaceae</taxon>
        <taxon>Streptococcus</taxon>
    </lineage>
</organism>
<comment type="subcellular location">
    <subcellularLocation>
        <location evidence="5">Cytoplasm</location>
    </subcellularLocation>
</comment>
<dbReference type="Gene3D" id="3.30.460.10">
    <property type="entry name" value="Beta Polymerase, domain 2"/>
    <property type="match status" value="1"/>
</dbReference>
<gene>
    <name evidence="6" type="primary">ybeB</name>
    <name evidence="5" type="synonym">rsfS</name>
    <name evidence="6" type="ORF">SAMEA4412692_01413</name>
</gene>
<keyword evidence="4 5" id="KW-0810">Translation regulation</keyword>
<comment type="function">
    <text evidence="5">Functions as a ribosomal silencing factor. Interacts with ribosomal protein uL14 (rplN), blocking formation of intersubunit bridge B8. Prevents association of the 30S and 50S ribosomal subunits and the formation of functional ribosomes, thus repressing translation.</text>
</comment>
<dbReference type="SUPFAM" id="SSF81301">
    <property type="entry name" value="Nucleotidyltransferase"/>
    <property type="match status" value="1"/>
</dbReference>
<dbReference type="Pfam" id="PF02410">
    <property type="entry name" value="RsfS"/>
    <property type="match status" value="1"/>
</dbReference>
<keyword evidence="7" id="KW-1185">Reference proteome</keyword>
<dbReference type="Proteomes" id="UP000215185">
    <property type="component" value="Chromosome 1"/>
</dbReference>
<dbReference type="NCBIfam" id="TIGR00090">
    <property type="entry name" value="rsfS_iojap_ybeB"/>
    <property type="match status" value="1"/>
</dbReference>
<dbReference type="InterPro" id="IPR004394">
    <property type="entry name" value="Iojap/RsfS/C7orf30"/>
</dbReference>
<dbReference type="KEGG" id="smen:SAMEA4412692_1413"/>
<comment type="subunit">
    <text evidence="5">Interacts with ribosomal protein uL14 (rplN).</text>
</comment>